<evidence type="ECO:0000256" key="9">
    <source>
        <dbReference type="SAM" id="SignalP"/>
    </source>
</evidence>
<dbReference type="Pfam" id="PF09172">
    <property type="entry name" value="Vit_open_b-sht"/>
    <property type="match status" value="1"/>
</dbReference>
<dbReference type="InterPro" id="IPR015816">
    <property type="entry name" value="Vitellinogen_b-sht_N"/>
</dbReference>
<feature type="domain" description="Vitellogenin" evidence="10">
    <location>
        <begin position="41"/>
        <end position="656"/>
    </location>
</feature>
<evidence type="ECO:0000256" key="2">
    <source>
        <dbReference type="ARBA" id="ARBA00022729"/>
    </source>
</evidence>
<name>A0A0G2UFY8_9EUCA</name>
<dbReference type="Gene3D" id="1.25.10.20">
    <property type="entry name" value="Vitellinogen, superhelical"/>
    <property type="match status" value="1"/>
</dbReference>
<dbReference type="FunFam" id="2.20.50.20:FF:000007">
    <property type="entry name" value="von Willebrand factor type D domaincontaining protein"/>
    <property type="match status" value="1"/>
</dbReference>
<evidence type="ECO:0000256" key="7">
    <source>
        <dbReference type="ARBA" id="ARBA00023180"/>
    </source>
</evidence>
<evidence type="ECO:0000256" key="3">
    <source>
        <dbReference type="ARBA" id="ARBA00022761"/>
    </source>
</evidence>
<dbReference type="Gene3D" id="2.30.230.10">
    <property type="entry name" value="Lipovitellin, beta-sheet shell regions, chain A"/>
    <property type="match status" value="1"/>
</dbReference>
<keyword evidence="4" id="KW-0445">Lipid transport</keyword>
<feature type="domain" description="VWFD" evidence="11">
    <location>
        <begin position="2331"/>
        <end position="2494"/>
    </location>
</feature>
<dbReference type="PANTHER" id="PTHR23345:SF15">
    <property type="entry name" value="VITELLOGENIN 1-RELATED"/>
    <property type="match status" value="1"/>
</dbReference>
<dbReference type="PROSITE" id="PS51211">
    <property type="entry name" value="VITELLOGENIN"/>
    <property type="match status" value="1"/>
</dbReference>
<evidence type="ECO:0000256" key="8">
    <source>
        <dbReference type="PROSITE-ProRule" id="PRU00557"/>
    </source>
</evidence>
<dbReference type="InterPro" id="IPR015819">
    <property type="entry name" value="Lipid_transp_b-sht_shell"/>
</dbReference>
<reference evidence="12" key="1">
    <citation type="submission" date="2014-12" db="EMBL/GenBank/DDBJ databases">
        <authorList>
            <person name="Yang J."/>
            <person name="Liu D."/>
        </authorList>
    </citation>
    <scope>NUCLEOTIDE SEQUENCE</scope>
    <source>
        <tissue evidence="12">Ovary</tissue>
    </source>
</reference>
<dbReference type="Pfam" id="PF01347">
    <property type="entry name" value="Vitellogenin_N"/>
    <property type="match status" value="1"/>
</dbReference>
<sequence length="2566" mass="289744">MTTGTALLLLALAAAAAAAPFGDATHRCSTECPVAAAKFSFTTGKTYSYSYSGKSKIQLKGVEGGLVETRWEKQVLLTWLSPCDVAISFKDTKLDGEAVPQGDRMMEKYPLVVAMTDGRVQRVCSHPDDDTWAINMKKGVASSLQISLTSLSNSNSGFNITETDVVGTCPTRYEVRVEGERAEVKKEKNHRLCHERYPTPDEIHLPWLKGPLPIEESRCACKHEINRGIISSVKCEDKKVVRPSYGMYKFVEAEQESTLRLVSSDAPAPDTISRISNVHLVPRRLLYDYETPKKEPALVPQLEQTLRYLCQITKDGVEADAAFHLDKAVHLMRRIPDRGFKDIYAKVRSKQICPEHNKLESLYFDAIAFVHEPESVEVMVKELLERRATGARAALYSAAFSLVPRPNLEAIQALEPLFRAEEAHTSSAKLAAASLVNRYCRHKPHCYDEAPVRNLPQTLKRNIEEDLSPSSNEESQEKALCAFKSLGNMGVMTPEVAEAVLRYVRNENKKVNIRVAATQSFRLAKCERPVTQQLVDCAVRPGKNTEVRIACYLAAVRCANYEHLQEIVANISSEENTQVRGFIMSHLINLQRSDNPEKEKLRYLLRNTVIPEDFEANLRKYSRNIDLSYFSSSLGLGAEVESNLIYAPGSFIPRSLDLNFTAAVDGTGTYMNIGEVGARFEGLEPFIAQLFGPASYFKKSSYTKIFNDLISFVNKNWNKIKEELEISIRERRSVDYAAFESAFKKLYGAQSIPVQADIFARFMGQEITYASLSKGLHNINIEAFIEDMIRYVTHTLANMKNLNLDSARAAQLYMDYSFPTIHGIPLKITKDVTAVAGMKIKTNLRGMFSGQNAAFEIKPTLSVKALGFVGYDAYIYKSGIKMNTTVSSSNGVAIKVSGQRGRELQIDVDIPNKMEIINIRGETFLMKRKKDQPTNKILPPSMRDIRIRHKSCFTGLEPTFAIKMCSDVNVPDIFRANSLPLGSPAYVTVSLNKTEHSIRGYKIAVATNTDTNEKKYACKVSVEGPASPKEADVEIHLKKDTGSYLAAVKLKSTVSSGEAKAILINRPEFKSFQTDVALKANNIDFSRIIKVDLKISPEGEGKKYEVNVFSSPSGHISGESNIFTAELVKSFRAPWLTMDASVKTKNALMHFIPFTLEVGGDLKYYSGIPLPMRLRKLELETDIGSCKITAFFRKSGESGQSGEYSSAFQLAREGRELIHLRADLRIQGTPAVDFTTQILTKAKFGDAEYKLQQTIEYQEARRAFNLQLTRPRDNVKVVEIIAEEDSQESKFLFQMQEPKYILPMKVAARASHQGQGYMAEAAVIHGGRTLLELQGPVTFINSPRLTKLETDIKINNFYQLTSHFEFEEGKQTVSLEMKGQQKVLASIAFNLKTLVSQKPSMQARVYLPILSDAKTEVSINEDVVHASTNILLLPRSSSPRRVKAFMDVNLDNKQGHVMVLWDADRDPSKKIAVDAIIAPESGSAAKAAVHMKIMLMEETFHANMKVEAPFLVRQYHERNAVRLEVETPAGKNWMLEVGIQCHRDYRGSADFTFKSVNNNKYRLESDFRWQRLDGPYCYEAESTVRYTSPQNGHAHVSVRAKHHSNRQRRLIHLEMESSTPNMEGPLKVEFSTENNEYSYVTKLESEGSGKKTMFNWHLETFPDGGVKTLDISCDINTIKDVLNAMSRMVGSRDSPVMITTFEDERSNYRWRYHRPDSDTHSVKIDSPSRTLEAEATFSPSKAGIKIYPNRAEGEHKYELATEHRKNQWGGSSTYEGRVSHPLLARDMTAAVQYSADANGQQGSFELDVFPDTADKITGSLKSVLRANNTVVIEANLSTRVLRVKPKVTVEVSWAAHTAAFNFTFKETPTSPESFKVNAKYDRISNHFAVMSFLLETELRRQLDVSCVAEPRENPDCAGLEVMCNVHSSTFGDFIFNTTLCKPSFLELVITKPSANRIYKARCGVQSPYKAEISLSETDRFQIWEKDISIISITLPSPRRVKIDFEYKPRETRELKESVMHETHRVTEAVLSWTDVVYRAVKRQAEQKGVPFPNPDIRKLFEAAKHDAMKIYEDVIYRDLRPTWEVVMEIVRRPPATFIREIYYQAMSDMAHMQKEWAQHAYQEIMALRNYCRNTINEIIEAMGQAARWVETGEESEMMSRLLEELRRTVVFQMLESDVIDPIRDRYRDQYRAMTEVAAKVTDTLRKDLRSMQHKVWASPTLRHVILKIIDVSQEQTMKWALEWWLSQAVQRMFIVAPEPGTYRVGFQIPLYRPVYSLMQVVNMTLHSPPSFTQKILLSAEELSPIPFSKMLETYYAWIPANISEVIPPFNRSAFVVGDEEILTFDGALLRMPRSRCNVLLSSVPGVASVHMSHPEPSAPPQITFKAGNTKATIKPSMEVDVNGQPVQGDRTVGDLRVRVTSHYVTLVSPMMGVHLMKEERVLMLNVSGWAFNYTKGLLGSYDNERGNDRIMSNGRNATNLHDLVASWQDDSRCPTPSISPIDPEQVPLKASVECDLMFHLMKPCRPVVSPKPFLQRCRAEVRPQEAARSYESFCRMHGVRFPTSLF</sequence>
<dbReference type="SMART" id="SM01169">
    <property type="entry name" value="DUF1943"/>
    <property type="match status" value="1"/>
</dbReference>
<dbReference type="PANTHER" id="PTHR23345">
    <property type="entry name" value="VITELLOGENIN-RELATED"/>
    <property type="match status" value="1"/>
</dbReference>
<dbReference type="GO" id="GO:0005319">
    <property type="term" value="F:lipid transporter activity"/>
    <property type="evidence" value="ECO:0007669"/>
    <property type="project" value="InterPro"/>
</dbReference>
<dbReference type="Pfam" id="PF00094">
    <property type="entry name" value="VWD"/>
    <property type="match status" value="1"/>
</dbReference>
<keyword evidence="7" id="KW-0325">Glycoprotein</keyword>
<dbReference type="InterPro" id="IPR001747">
    <property type="entry name" value="Vitellogenin_N"/>
</dbReference>
<comment type="caution">
    <text evidence="8">Lacks conserved residue(s) required for the propagation of feature annotation.</text>
</comment>
<evidence type="ECO:0000313" key="12">
    <source>
        <dbReference type="EMBL" id="AKI23633.1"/>
    </source>
</evidence>
<accession>A0A0G2UFY8</accession>
<organism evidence="12">
    <name type="scientific">Longpotamon honanense</name>
    <dbReference type="NCBI Taxonomy" id="1043170"/>
    <lineage>
        <taxon>Eukaryota</taxon>
        <taxon>Metazoa</taxon>
        <taxon>Ecdysozoa</taxon>
        <taxon>Arthropoda</taxon>
        <taxon>Crustacea</taxon>
        <taxon>Multicrustacea</taxon>
        <taxon>Malacostraca</taxon>
        <taxon>Eumalacostraca</taxon>
        <taxon>Eucarida</taxon>
        <taxon>Decapoda</taxon>
        <taxon>Pleocyemata</taxon>
        <taxon>Brachyura</taxon>
        <taxon>Eubrachyura</taxon>
        <taxon>Potamoidea</taxon>
        <taxon>Potamidae</taxon>
        <taxon>Longpotamon</taxon>
    </lineage>
</organism>
<evidence type="ECO:0000259" key="11">
    <source>
        <dbReference type="PROSITE" id="PS51233"/>
    </source>
</evidence>
<evidence type="ECO:0000256" key="5">
    <source>
        <dbReference type="ARBA" id="ARBA00023121"/>
    </source>
</evidence>
<protein>
    <submittedName>
        <fullName evidence="12">Vitellogenin</fullName>
    </submittedName>
</protein>
<dbReference type="SMART" id="SM00216">
    <property type="entry name" value="VWD"/>
    <property type="match status" value="1"/>
</dbReference>
<feature type="chain" id="PRO_5002549740" evidence="9">
    <location>
        <begin position="19"/>
        <end position="2566"/>
    </location>
</feature>
<dbReference type="InterPro" id="IPR001846">
    <property type="entry name" value="VWF_type-D"/>
</dbReference>
<dbReference type="GO" id="GO:0045735">
    <property type="term" value="F:nutrient reservoir activity"/>
    <property type="evidence" value="ECO:0007669"/>
    <property type="project" value="UniProtKB-KW"/>
</dbReference>
<dbReference type="InterPro" id="IPR050733">
    <property type="entry name" value="Vitellogenin/Apolipophorin"/>
</dbReference>
<dbReference type="PROSITE" id="PS51233">
    <property type="entry name" value="VWFD"/>
    <property type="match status" value="1"/>
</dbReference>
<evidence type="ECO:0000259" key="10">
    <source>
        <dbReference type="PROSITE" id="PS51211"/>
    </source>
</evidence>
<dbReference type="SUPFAM" id="SSF48431">
    <property type="entry name" value="Lipovitellin-phosvitin complex, superhelical domain"/>
    <property type="match status" value="1"/>
</dbReference>
<dbReference type="InterPro" id="IPR015255">
    <property type="entry name" value="Vitellinogen_open_b-sht"/>
</dbReference>
<dbReference type="SUPFAM" id="SSF56968">
    <property type="entry name" value="Lipovitellin-phosvitin complex, beta-sheet shell regions"/>
    <property type="match status" value="2"/>
</dbReference>
<keyword evidence="6" id="KW-1015">Disulfide bond</keyword>
<dbReference type="EMBL" id="KP319023">
    <property type="protein sequence ID" value="AKI23633.1"/>
    <property type="molecule type" value="mRNA"/>
</dbReference>
<dbReference type="Gene3D" id="2.20.80.10">
    <property type="entry name" value="Lipovitellin-phosvitin complex, chain A, domain 4"/>
    <property type="match status" value="1"/>
</dbReference>
<keyword evidence="3" id="KW-0758">Storage protein</keyword>
<keyword evidence="1" id="KW-0813">Transport</keyword>
<dbReference type="SMART" id="SM00638">
    <property type="entry name" value="LPD_N"/>
    <property type="match status" value="1"/>
</dbReference>
<evidence type="ECO:0000256" key="6">
    <source>
        <dbReference type="ARBA" id="ARBA00023157"/>
    </source>
</evidence>
<dbReference type="InterPro" id="IPR011030">
    <property type="entry name" value="Lipovitellin_superhlx_dom"/>
</dbReference>
<keyword evidence="5" id="KW-0446">Lipid-binding</keyword>
<dbReference type="Gene3D" id="2.20.50.20">
    <property type="entry name" value="Lipovitellin. Chain A, domain 3"/>
    <property type="match status" value="1"/>
</dbReference>
<evidence type="ECO:0000256" key="1">
    <source>
        <dbReference type="ARBA" id="ARBA00022448"/>
    </source>
</evidence>
<dbReference type="InterPro" id="IPR015817">
    <property type="entry name" value="Vitellinogen_open_b-sht_sub1"/>
</dbReference>
<dbReference type="GO" id="GO:0008289">
    <property type="term" value="F:lipid binding"/>
    <property type="evidence" value="ECO:0007669"/>
    <property type="project" value="UniProtKB-KW"/>
</dbReference>
<evidence type="ECO:0000256" key="4">
    <source>
        <dbReference type="ARBA" id="ARBA00023055"/>
    </source>
</evidence>
<proteinExistence type="evidence at transcript level"/>
<keyword evidence="2 9" id="KW-0732">Signal</keyword>
<feature type="signal peptide" evidence="9">
    <location>
        <begin position="1"/>
        <end position="18"/>
    </location>
</feature>